<protein>
    <submittedName>
        <fullName evidence="1">Uncharacterized protein</fullName>
    </submittedName>
</protein>
<reference evidence="2" key="1">
    <citation type="journal article" date="2020" name="Nat. Commun.">
        <title>Genome sequence of the cluster root forming white lupin.</title>
        <authorList>
            <person name="Hufnagel B."/>
            <person name="Marques A."/>
            <person name="Soriano A."/>
            <person name="Marques L."/>
            <person name="Divol F."/>
            <person name="Doumas P."/>
            <person name="Sallet E."/>
            <person name="Mancinotti D."/>
            <person name="Carrere S."/>
            <person name="Marande W."/>
            <person name="Arribat S."/>
            <person name="Keller J."/>
            <person name="Huneau C."/>
            <person name="Blein T."/>
            <person name="Aime D."/>
            <person name="Laguerre M."/>
            <person name="Taylor J."/>
            <person name="Schubert V."/>
            <person name="Nelson M."/>
            <person name="Geu-Flores F."/>
            <person name="Crespi M."/>
            <person name="Gallardo-Guerrero K."/>
            <person name="Delaux P.-M."/>
            <person name="Salse J."/>
            <person name="Berges H."/>
            <person name="Guyot R."/>
            <person name="Gouzy J."/>
            <person name="Peret B."/>
        </authorList>
    </citation>
    <scope>NUCLEOTIDE SEQUENCE [LARGE SCALE GENOMIC DNA]</scope>
    <source>
        <strain evidence="2">cv. Amiga</strain>
    </source>
</reference>
<dbReference type="Proteomes" id="UP000447434">
    <property type="component" value="Chromosome 20"/>
</dbReference>
<comment type="caution">
    <text evidence="1">The sequence shown here is derived from an EMBL/GenBank/DDBJ whole genome shotgun (WGS) entry which is preliminary data.</text>
</comment>
<evidence type="ECO:0000313" key="1">
    <source>
        <dbReference type="EMBL" id="KAE9591100.1"/>
    </source>
</evidence>
<dbReference type="EMBL" id="WOCE01000020">
    <property type="protein sequence ID" value="KAE9591100.1"/>
    <property type="molecule type" value="Genomic_DNA"/>
</dbReference>
<sequence>MDPDPTHYGYFLRVPVDPIPIAILSLVGRNRLHNESWVGPTLILNGSLVGPNRLLIGSLVGPIRLKFG</sequence>
<keyword evidence="2" id="KW-1185">Reference proteome</keyword>
<dbReference type="AlphaFoldDB" id="A0A6A4NPF3"/>
<accession>A0A6A4NPF3</accession>
<organism evidence="1 2">
    <name type="scientific">Lupinus albus</name>
    <name type="common">White lupine</name>
    <name type="synonym">Lupinus termis</name>
    <dbReference type="NCBI Taxonomy" id="3870"/>
    <lineage>
        <taxon>Eukaryota</taxon>
        <taxon>Viridiplantae</taxon>
        <taxon>Streptophyta</taxon>
        <taxon>Embryophyta</taxon>
        <taxon>Tracheophyta</taxon>
        <taxon>Spermatophyta</taxon>
        <taxon>Magnoliopsida</taxon>
        <taxon>eudicotyledons</taxon>
        <taxon>Gunneridae</taxon>
        <taxon>Pentapetalae</taxon>
        <taxon>rosids</taxon>
        <taxon>fabids</taxon>
        <taxon>Fabales</taxon>
        <taxon>Fabaceae</taxon>
        <taxon>Papilionoideae</taxon>
        <taxon>50 kb inversion clade</taxon>
        <taxon>genistoids sensu lato</taxon>
        <taxon>core genistoids</taxon>
        <taxon>Genisteae</taxon>
        <taxon>Lupinus</taxon>
    </lineage>
</organism>
<name>A0A6A4NPF3_LUPAL</name>
<proteinExistence type="predicted"/>
<evidence type="ECO:0000313" key="2">
    <source>
        <dbReference type="Proteomes" id="UP000447434"/>
    </source>
</evidence>
<gene>
    <name evidence="1" type="ORF">Lalb_Chr20g0114591</name>
</gene>